<proteinExistence type="predicted"/>
<gene>
    <name evidence="4" type="ORF">O3P69_013579</name>
</gene>
<name>A0AAW0SS59_SCYPA</name>
<feature type="domain" description="Single" evidence="3">
    <location>
        <begin position="27"/>
        <end position="95"/>
    </location>
</feature>
<keyword evidence="5" id="KW-1185">Reference proteome</keyword>
<evidence type="ECO:0000313" key="5">
    <source>
        <dbReference type="Proteomes" id="UP001487740"/>
    </source>
</evidence>
<comment type="caution">
    <text evidence="4">The sequence shown here is derived from an EMBL/GenBank/DDBJ whole genome shotgun (WGS) entry which is preliminary data.</text>
</comment>
<keyword evidence="2" id="KW-0964">Secreted</keyword>
<protein>
    <recommendedName>
        <fullName evidence="3">Single domain-containing protein</fullName>
    </recommendedName>
</protein>
<dbReference type="EMBL" id="JARAKH010000047">
    <property type="protein sequence ID" value="KAK8377032.1"/>
    <property type="molecule type" value="Genomic_DNA"/>
</dbReference>
<sequence length="95" mass="10673">MVLMARQCQAATGLGQATVHPDHSDKCWVEKQQKAYAIGEKWMGEYCIEYTCQKSSTGLALSWNTCPKLSTQRAGCTIMQDLTLDYPKCCPRYVC</sequence>
<evidence type="ECO:0000259" key="3">
    <source>
        <dbReference type="SMART" id="SM01318"/>
    </source>
</evidence>
<dbReference type="SMART" id="SM01318">
    <property type="entry name" value="SVWC"/>
    <property type="match status" value="1"/>
</dbReference>
<evidence type="ECO:0000256" key="2">
    <source>
        <dbReference type="ARBA" id="ARBA00022525"/>
    </source>
</evidence>
<dbReference type="AlphaFoldDB" id="A0AAW0SS59"/>
<dbReference type="InterPro" id="IPR029277">
    <property type="entry name" value="SVWC_dom"/>
</dbReference>
<dbReference type="GO" id="GO:0005576">
    <property type="term" value="C:extracellular region"/>
    <property type="evidence" value="ECO:0007669"/>
    <property type="project" value="UniProtKB-SubCell"/>
</dbReference>
<comment type="subcellular location">
    <subcellularLocation>
        <location evidence="1">Secreted</location>
    </subcellularLocation>
</comment>
<reference evidence="4 5" key="1">
    <citation type="submission" date="2023-03" db="EMBL/GenBank/DDBJ databases">
        <title>High-quality genome of Scylla paramamosain provides insights in environmental adaptation.</title>
        <authorList>
            <person name="Zhang L."/>
        </authorList>
    </citation>
    <scope>NUCLEOTIDE SEQUENCE [LARGE SCALE GENOMIC DNA]</scope>
    <source>
        <strain evidence="4">LZ_2023a</strain>
        <tissue evidence="4">Muscle</tissue>
    </source>
</reference>
<dbReference type="Proteomes" id="UP001487740">
    <property type="component" value="Unassembled WGS sequence"/>
</dbReference>
<evidence type="ECO:0000256" key="1">
    <source>
        <dbReference type="ARBA" id="ARBA00004613"/>
    </source>
</evidence>
<evidence type="ECO:0000313" key="4">
    <source>
        <dbReference type="EMBL" id="KAK8377032.1"/>
    </source>
</evidence>
<accession>A0AAW0SS59</accession>
<dbReference type="Pfam" id="PF15430">
    <property type="entry name" value="SVWC"/>
    <property type="match status" value="1"/>
</dbReference>
<organism evidence="4 5">
    <name type="scientific">Scylla paramamosain</name>
    <name type="common">Mud crab</name>
    <dbReference type="NCBI Taxonomy" id="85552"/>
    <lineage>
        <taxon>Eukaryota</taxon>
        <taxon>Metazoa</taxon>
        <taxon>Ecdysozoa</taxon>
        <taxon>Arthropoda</taxon>
        <taxon>Crustacea</taxon>
        <taxon>Multicrustacea</taxon>
        <taxon>Malacostraca</taxon>
        <taxon>Eumalacostraca</taxon>
        <taxon>Eucarida</taxon>
        <taxon>Decapoda</taxon>
        <taxon>Pleocyemata</taxon>
        <taxon>Brachyura</taxon>
        <taxon>Eubrachyura</taxon>
        <taxon>Portunoidea</taxon>
        <taxon>Portunidae</taxon>
        <taxon>Portuninae</taxon>
        <taxon>Scylla</taxon>
    </lineage>
</organism>